<sequence>MSWLKHKMGRSKAAHTRPPLPPLESRLYDWTGDLRDSRKYSEGLLDQLTLPGEMSALAYEPGMGYLAVGTTCGTVHVFGSPSVRFIITLRPPVRVKHLLFKSDTYLLICVDEKDNLSIYDLSRKDPHASAVHSLPRSGSTPDVPLRVGIHSARNTVLCAEVTSGHSHLFLGLADGTVEVYDLERFCSAPYRIPNLWWNEEEILRRSNVPNAPSRLHIPLIIDIQTHPRDLNILLLCYEGGAILFSLRDSSALRTYQLRLLPGAPGPCADDPLEVIWSERLCSATSVAWHPEGEMFAMGHENGAISFWRIKDEDKPVMVRTLDNVDIERPVPPDEIPKHSLGPREPIFKLAWSGFPAQGWYEYGAQAASAWRGSTATSDPKADAASRVQTAASGTVLTVMGGTAAAQSSACLTVYQLPPLPTSSVFSGAGGEPAARQRQELHDALLPEQVTVYKLSSTVEDFCLLPKINPHYHGTFDPYGVVILVGPDPSLPAIAAQSTHRGLEAYSFPPQRGIGTYQRLHLPLPLMLAGRGTVLGCRVATVPLQQYRRLTQHAEHDAVGSIKQDEPMGGLARPNVKGGALQHALAIARQGRPRFLVTWHLDGTVRFHDISPHLLLLGDEDPRRGPILTMPFPAPLPHLTVRVRQCIMHPTMIGAPALEPIQRFPMQLQIANVYVAWEALECAIELSTGHVVHMALGGGSFATGAANTSLSQAMENVHIDQGTPDCSVPEFTPMDAISDMSSLGFQPNTVMCLLPGRATVSALSDVGLFATAYGGILVVADCHTQDIVVRSGTGHADYFSRQLGAQDERLIKAEAHSEIMWLTFTVCRTANDPMLALRLIVGRANGFVTVWSFERTSLESWMGFRADSVMLPSGHAGHPCVYAQVLGPTGAPAMATETSMQRASVEQEAIQVSDNLQDFYLLLVVFDRGAVLLDQVTGARISHTEFPDAVVSAEVVDRQGIKVLLALSSNSIFVVSLPRMDTVHRVQRHVPPSQEVVSSMPHASIDTLGDLVELTDGHQIRVWTTFATMPHGERPSLFLFTPRTLPLHPSEGAGGYIASVTGWLGSSAGQSLSYGAQIDSVLAGSRRPKAPSLPARMTLEQETLVTPPKVTPMPDAPGAESSGKAAATGEGGRQRSWFDAYQRQLTSLTSSSARSQAQLNMQLLHKRDELLANLDESMSTLERGAKDLFKQTRNAALKAAARDKLESYM</sequence>
<protein>
    <submittedName>
        <fullName evidence="5">Similar to S.cerevisiae protein SRO77 (Protein with roles in exocytosis and cation homeostasis)</fullName>
    </submittedName>
</protein>
<dbReference type="EMBL" id="LT671824">
    <property type="protein sequence ID" value="SHO78714.1"/>
    <property type="molecule type" value="Genomic_DNA"/>
</dbReference>
<dbReference type="InterPro" id="IPR013905">
    <property type="entry name" value="Lgl_C_dom"/>
</dbReference>
<dbReference type="SMART" id="SM00320">
    <property type="entry name" value="WD40"/>
    <property type="match status" value="5"/>
</dbReference>
<evidence type="ECO:0000256" key="1">
    <source>
        <dbReference type="ARBA" id="ARBA00008070"/>
    </source>
</evidence>
<dbReference type="SUPFAM" id="SSF50978">
    <property type="entry name" value="WD40 repeat-like"/>
    <property type="match status" value="1"/>
</dbReference>
<dbReference type="GO" id="GO:0005096">
    <property type="term" value="F:GTPase activator activity"/>
    <property type="evidence" value="ECO:0007669"/>
    <property type="project" value="TreeGrafter"/>
</dbReference>
<dbReference type="OMA" id="AWSGFPN"/>
<dbReference type="Pfam" id="PF08596">
    <property type="entry name" value="Lgl_C"/>
    <property type="match status" value="1"/>
</dbReference>
<reference evidence="6" key="1">
    <citation type="journal article" date="2017" name="Nucleic Acids Res.">
        <title>Proteogenomics produces comprehensive and highly accurate protein-coding gene annotation in a complete genome assembly of Malassezia sympodialis.</title>
        <authorList>
            <person name="Zhu Y."/>
            <person name="Engstroem P.G."/>
            <person name="Tellgren-Roth C."/>
            <person name="Baudo C.D."/>
            <person name="Kennell J.C."/>
            <person name="Sun S."/>
            <person name="Billmyre R.B."/>
            <person name="Schroeder M.S."/>
            <person name="Andersson A."/>
            <person name="Holm T."/>
            <person name="Sigurgeirsson B."/>
            <person name="Wu G."/>
            <person name="Sankaranarayanan S.R."/>
            <person name="Siddharthan R."/>
            <person name="Sanyal K."/>
            <person name="Lundeberg J."/>
            <person name="Nystedt B."/>
            <person name="Boekhout T."/>
            <person name="Dawson T.L. Jr."/>
            <person name="Heitman J."/>
            <person name="Scheynius A."/>
            <person name="Lehtioe J."/>
        </authorList>
    </citation>
    <scope>NUCLEOTIDE SEQUENCE [LARGE SCALE GENOMIC DNA]</scope>
    <source>
        <strain evidence="6">ATCC 42132</strain>
    </source>
</reference>
<dbReference type="Gene3D" id="2.130.10.10">
    <property type="entry name" value="YVTN repeat-like/Quinoprotein amine dehydrogenase"/>
    <property type="match status" value="2"/>
</dbReference>
<feature type="domain" description="Lethal giant larvae (Lgl)-like C-terminal" evidence="4">
    <location>
        <begin position="667"/>
        <end position="1088"/>
    </location>
</feature>
<dbReference type="GO" id="GO:0006893">
    <property type="term" value="P:Golgi to plasma membrane transport"/>
    <property type="evidence" value="ECO:0007669"/>
    <property type="project" value="TreeGrafter"/>
</dbReference>
<dbReference type="InterPro" id="IPR015943">
    <property type="entry name" value="WD40/YVTN_repeat-like_dom_sf"/>
</dbReference>
<comment type="similarity">
    <text evidence="1">Belongs to the WD repeat L(2)GL family.</text>
</comment>
<dbReference type="Proteomes" id="UP000186303">
    <property type="component" value="Chromosome 4"/>
</dbReference>
<dbReference type="VEuPathDB" id="FungiDB:MSYG_3061"/>
<evidence type="ECO:0000313" key="5">
    <source>
        <dbReference type="EMBL" id="SHO78714.1"/>
    </source>
</evidence>
<dbReference type="GO" id="GO:0005737">
    <property type="term" value="C:cytoplasm"/>
    <property type="evidence" value="ECO:0007669"/>
    <property type="project" value="TreeGrafter"/>
</dbReference>
<feature type="region of interest" description="Disordered" evidence="3">
    <location>
        <begin position="1"/>
        <end position="20"/>
    </location>
</feature>
<dbReference type="InterPro" id="IPR036322">
    <property type="entry name" value="WD40_repeat_dom_sf"/>
</dbReference>
<dbReference type="GO" id="GO:0045159">
    <property type="term" value="F:myosin II binding"/>
    <property type="evidence" value="ECO:0007669"/>
    <property type="project" value="TreeGrafter"/>
</dbReference>
<dbReference type="GO" id="GO:0019905">
    <property type="term" value="F:syntaxin binding"/>
    <property type="evidence" value="ECO:0007669"/>
    <property type="project" value="TreeGrafter"/>
</dbReference>
<dbReference type="PANTHER" id="PTHR10241:SF25">
    <property type="entry name" value="TOMOSYN, ISOFORM C"/>
    <property type="match status" value="1"/>
</dbReference>
<evidence type="ECO:0000256" key="3">
    <source>
        <dbReference type="SAM" id="MobiDB-lite"/>
    </source>
</evidence>
<dbReference type="InterPro" id="IPR001680">
    <property type="entry name" value="WD40_rpt"/>
</dbReference>
<accession>A0A1M8A951</accession>
<proteinExistence type="inferred from homology"/>
<dbReference type="GO" id="GO:0006887">
    <property type="term" value="P:exocytosis"/>
    <property type="evidence" value="ECO:0007669"/>
    <property type="project" value="UniProtKB-KW"/>
</dbReference>
<name>A0A1M8A951_MALS4</name>
<dbReference type="OrthoDB" id="19944at2759"/>
<evidence type="ECO:0000313" key="6">
    <source>
        <dbReference type="Proteomes" id="UP000186303"/>
    </source>
</evidence>
<dbReference type="GO" id="GO:0005886">
    <property type="term" value="C:plasma membrane"/>
    <property type="evidence" value="ECO:0007669"/>
    <property type="project" value="TreeGrafter"/>
</dbReference>
<keyword evidence="2" id="KW-0268">Exocytosis</keyword>
<dbReference type="AlphaFoldDB" id="A0A1M8A951"/>
<keyword evidence="6" id="KW-1185">Reference proteome</keyword>
<gene>
    <name evidence="5" type="ORF">MSYG_3061</name>
</gene>
<evidence type="ECO:0000256" key="2">
    <source>
        <dbReference type="ARBA" id="ARBA00022483"/>
    </source>
</evidence>
<dbReference type="PANTHER" id="PTHR10241">
    <property type="entry name" value="LETHAL 2 GIANT LARVAE PROTEIN"/>
    <property type="match status" value="1"/>
</dbReference>
<feature type="compositionally biased region" description="Basic residues" evidence="3">
    <location>
        <begin position="1"/>
        <end position="15"/>
    </location>
</feature>
<dbReference type="STRING" id="1230383.A0A1M8A951"/>
<evidence type="ECO:0000259" key="4">
    <source>
        <dbReference type="Pfam" id="PF08596"/>
    </source>
</evidence>
<organism evidence="5 6">
    <name type="scientific">Malassezia sympodialis (strain ATCC 42132)</name>
    <name type="common">Atopic eczema-associated yeast</name>
    <dbReference type="NCBI Taxonomy" id="1230383"/>
    <lineage>
        <taxon>Eukaryota</taxon>
        <taxon>Fungi</taxon>
        <taxon>Dikarya</taxon>
        <taxon>Basidiomycota</taxon>
        <taxon>Ustilaginomycotina</taxon>
        <taxon>Malasseziomycetes</taxon>
        <taxon>Malasseziales</taxon>
        <taxon>Malasseziaceae</taxon>
        <taxon>Malassezia</taxon>
    </lineage>
</organism>
<feature type="region of interest" description="Disordered" evidence="3">
    <location>
        <begin position="1106"/>
        <end position="1132"/>
    </location>
</feature>